<evidence type="ECO:0000256" key="1">
    <source>
        <dbReference type="ARBA" id="ARBA00001954"/>
    </source>
</evidence>
<dbReference type="InterPro" id="IPR008775">
    <property type="entry name" value="Phytyl_CoA_dOase-like"/>
</dbReference>
<dbReference type="SUPFAM" id="SSF51197">
    <property type="entry name" value="Clavaminate synthase-like"/>
    <property type="match status" value="1"/>
</dbReference>
<dbReference type="Gene3D" id="2.60.120.620">
    <property type="entry name" value="q2cbj1_9rhob like domain"/>
    <property type="match status" value="1"/>
</dbReference>
<keyword evidence="2" id="KW-0560">Oxidoreductase</keyword>
<reference evidence="2 3" key="1">
    <citation type="submission" date="2019-02" db="EMBL/GenBank/DDBJ databases">
        <title>Current taxonomic status of genus Agrobacterium and description of Agrobacterium cavarae sp. nov. isolated from maize roots.</title>
        <authorList>
            <person name="Flores-Felix J.D."/>
            <person name="Menendez E."/>
            <person name="Ramirez-Bahena M.H."/>
            <person name="Garcia-Fraile P."/>
            <person name="Velazquez E."/>
        </authorList>
    </citation>
    <scope>NUCLEOTIDE SEQUENCE [LARGE SCALE GENOMIC DNA]</scope>
    <source>
        <strain evidence="2 3">RZME10</strain>
    </source>
</reference>
<dbReference type="PANTHER" id="PTHR20883:SF48">
    <property type="entry name" value="ECTOINE DIOXYGENASE"/>
    <property type="match status" value="1"/>
</dbReference>
<dbReference type="PANTHER" id="PTHR20883">
    <property type="entry name" value="PHYTANOYL-COA DIOXYGENASE DOMAIN CONTAINING 1"/>
    <property type="match status" value="1"/>
</dbReference>
<dbReference type="RefSeq" id="WP_111850982.1">
    <property type="nucleotide sequence ID" value="NZ_SISF01000020.1"/>
</dbReference>
<accession>A0ABY1YD51</accession>
<comment type="caution">
    <text evidence="2">The sequence shown here is derived from an EMBL/GenBank/DDBJ whole genome shotgun (WGS) entry which is preliminary data.</text>
</comment>
<dbReference type="GO" id="GO:0051213">
    <property type="term" value="F:dioxygenase activity"/>
    <property type="evidence" value="ECO:0007669"/>
    <property type="project" value="UniProtKB-KW"/>
</dbReference>
<dbReference type="Proteomes" id="UP000294239">
    <property type="component" value="Unassembled WGS sequence"/>
</dbReference>
<evidence type="ECO:0000313" key="3">
    <source>
        <dbReference type="Proteomes" id="UP000294239"/>
    </source>
</evidence>
<dbReference type="EMBL" id="SISF01000020">
    <property type="protein sequence ID" value="TBN18450.1"/>
    <property type="molecule type" value="Genomic_DNA"/>
</dbReference>
<name>A0ABY1YD51_9HYPH</name>
<protein>
    <submittedName>
        <fullName evidence="2">Phytanoyl-CoA dioxygenase family protein</fullName>
    </submittedName>
</protein>
<dbReference type="Pfam" id="PF05721">
    <property type="entry name" value="PhyH"/>
    <property type="match status" value="1"/>
</dbReference>
<evidence type="ECO:0000313" key="2">
    <source>
        <dbReference type="EMBL" id="TBN18450.1"/>
    </source>
</evidence>
<keyword evidence="2" id="KW-0223">Dioxygenase</keyword>
<sequence length="260" mass="28980">MFESSETTDHILSKEQVAFFDSHGWVLVPGFFDAKTTSDLLSWTEEVTGMPEVAGGNMVYHEPSLLDPGALVIQRIENFCPRHAGFDELVRQSSLVKAVSQVLGGDACLFKDKINFKMSGGAGFDVHQDQQAGWSKYAPLFITALVCLDAATTANGCLEMAQIPRLKKLIAPEWRPVAEEELAGVELFPVPTEPGDLLLFDSFALHASKPNLSETKRRLLYLTYNLRSEGDHREAYFEDKRASFPPDIEREANTTYTFKV</sequence>
<dbReference type="GeneID" id="301039935"/>
<keyword evidence="3" id="KW-1185">Reference proteome</keyword>
<organism evidence="2 3">
    <name type="scientific">Agrobacterium cavarae</name>
    <dbReference type="NCBI Taxonomy" id="2528239"/>
    <lineage>
        <taxon>Bacteria</taxon>
        <taxon>Pseudomonadati</taxon>
        <taxon>Pseudomonadota</taxon>
        <taxon>Alphaproteobacteria</taxon>
        <taxon>Hyphomicrobiales</taxon>
        <taxon>Rhizobiaceae</taxon>
        <taxon>Rhizobium/Agrobacterium group</taxon>
        <taxon>Agrobacterium</taxon>
    </lineage>
</organism>
<comment type="cofactor">
    <cofactor evidence="1">
        <name>Fe(2+)</name>
        <dbReference type="ChEBI" id="CHEBI:29033"/>
    </cofactor>
</comment>
<proteinExistence type="predicted"/>
<gene>
    <name evidence="2" type="ORF">EYC79_01950</name>
</gene>